<evidence type="ECO:0000313" key="1">
    <source>
        <dbReference type="EMBL" id="GAI29325.1"/>
    </source>
</evidence>
<name>X1NR85_9ZZZZ</name>
<dbReference type="AlphaFoldDB" id="X1NR85"/>
<accession>X1NR85</accession>
<dbReference type="EMBL" id="BARV01016638">
    <property type="protein sequence ID" value="GAI29325.1"/>
    <property type="molecule type" value="Genomic_DNA"/>
</dbReference>
<comment type="caution">
    <text evidence="1">The sequence shown here is derived from an EMBL/GenBank/DDBJ whole genome shotgun (WGS) entry which is preliminary data.</text>
</comment>
<protein>
    <submittedName>
        <fullName evidence="1">Uncharacterized protein</fullName>
    </submittedName>
</protein>
<proteinExistence type="predicted"/>
<organism evidence="1">
    <name type="scientific">marine sediment metagenome</name>
    <dbReference type="NCBI Taxonomy" id="412755"/>
    <lineage>
        <taxon>unclassified sequences</taxon>
        <taxon>metagenomes</taxon>
        <taxon>ecological metagenomes</taxon>
    </lineage>
</organism>
<reference evidence="1" key="1">
    <citation type="journal article" date="2014" name="Front. Microbiol.">
        <title>High frequency of phylogenetically diverse reductive dehalogenase-homologous genes in deep subseafloor sedimentary metagenomes.</title>
        <authorList>
            <person name="Kawai M."/>
            <person name="Futagami T."/>
            <person name="Toyoda A."/>
            <person name="Takaki Y."/>
            <person name="Nishi S."/>
            <person name="Hori S."/>
            <person name="Arai W."/>
            <person name="Tsubouchi T."/>
            <person name="Morono Y."/>
            <person name="Uchiyama I."/>
            <person name="Ito T."/>
            <person name="Fujiyama A."/>
            <person name="Inagaki F."/>
            <person name="Takami H."/>
        </authorList>
    </citation>
    <scope>NUCLEOTIDE SEQUENCE</scope>
    <source>
        <strain evidence="1">Expedition CK06-06</strain>
    </source>
</reference>
<gene>
    <name evidence="1" type="ORF">S06H3_28504</name>
</gene>
<sequence length="101" mass="11405">MTKCVICEKRPANGNGRCVQCAGKIAKMSKRKEQPRHFLTYRGHVVGLYPNGDKSLKPRLLGRSAEHLPKGKTIDLNHYCHGYSREVIKRFKACVLQLAQA</sequence>